<gene>
    <name evidence="2" type="ORF">D4741_12195</name>
</gene>
<dbReference type="AlphaFoldDB" id="A0A3A3EQU9"/>
<accession>A0A3A3EQU9</accession>
<organism evidence="2 3">
    <name type="scientific">Pseudoalteromonas gelatinilytica</name>
    <dbReference type="NCBI Taxonomy" id="1703256"/>
    <lineage>
        <taxon>Bacteria</taxon>
        <taxon>Pseudomonadati</taxon>
        <taxon>Pseudomonadota</taxon>
        <taxon>Gammaproteobacteria</taxon>
        <taxon>Alteromonadales</taxon>
        <taxon>Pseudoalteromonadaceae</taxon>
        <taxon>Pseudoalteromonas</taxon>
    </lineage>
</organism>
<name>A0A3A3EQU9_9GAMM</name>
<protein>
    <submittedName>
        <fullName evidence="2">Uncharacterized protein</fullName>
    </submittedName>
</protein>
<sequence length="162" mass="18597">MFKKITFNAIVLLVFNLTFYQASAQTHQAVSSINNELSVPEELLTTWELDEAASMEYAKKSAHWNEHIANLMPKLIATNKQIKYRFNKDEMVTIEAVKEHELAISLTKQTLTSYIFKFEFDDKPKQLQVIKAAGGRINIQADGLLGYQFLLWKKGRERLTGV</sequence>
<evidence type="ECO:0000313" key="3">
    <source>
        <dbReference type="Proteomes" id="UP000265938"/>
    </source>
</evidence>
<evidence type="ECO:0000313" key="2">
    <source>
        <dbReference type="EMBL" id="RJF35723.1"/>
    </source>
</evidence>
<dbReference type="RefSeq" id="WP_119853170.1">
    <property type="nucleotide sequence ID" value="NZ_QYSE01000002.1"/>
</dbReference>
<dbReference type="EMBL" id="QYSE01000002">
    <property type="protein sequence ID" value="RJF35723.1"/>
    <property type="molecule type" value="Genomic_DNA"/>
</dbReference>
<evidence type="ECO:0000256" key="1">
    <source>
        <dbReference type="SAM" id="SignalP"/>
    </source>
</evidence>
<dbReference type="Proteomes" id="UP000265938">
    <property type="component" value="Unassembled WGS sequence"/>
</dbReference>
<reference evidence="2 3" key="1">
    <citation type="submission" date="2018-09" db="EMBL/GenBank/DDBJ databases">
        <title>Identification of marine bacteria producing industrial enzymes.</title>
        <authorList>
            <person name="Cheng T.H."/>
            <person name="Saidin J."/>
            <person name="Muhd D.D."/>
            <person name="Isa M.N.M."/>
            <person name="Bakar M.F.A."/>
            <person name="Ismail N."/>
        </authorList>
    </citation>
    <scope>NUCLEOTIDE SEQUENCE [LARGE SCALE GENOMIC DNA]</scope>
    <source>
        <strain evidence="2 3">MNAD 1.6</strain>
    </source>
</reference>
<keyword evidence="1" id="KW-0732">Signal</keyword>
<feature type="signal peptide" evidence="1">
    <location>
        <begin position="1"/>
        <end position="24"/>
    </location>
</feature>
<feature type="chain" id="PRO_5017278329" evidence="1">
    <location>
        <begin position="25"/>
        <end position="162"/>
    </location>
</feature>
<comment type="caution">
    <text evidence="2">The sequence shown here is derived from an EMBL/GenBank/DDBJ whole genome shotgun (WGS) entry which is preliminary data.</text>
</comment>
<proteinExistence type="predicted"/>